<gene>
    <name evidence="3" type="primary">padE_2</name>
    <name evidence="3" type="ORF">ATZ99_19500</name>
</gene>
<sequence>MGRIEVVLAGSGGQGLLLIGKILGEAAAIFDGKNAVQTTAYGVATRGGFSKSEVIISEDEIAFPEAMDPDYIVCLSPQAFEIYKGRIKEGAILIYDKNTIKCENNEYYGFSMTNAAVELKNIRILNMIALGILVKISGIVSLEAIIESLKKNSPDQFRDQNLRAFYKGFEMVL</sequence>
<feature type="domain" description="Pyruvate/ketoisovalerate oxidoreductase catalytic" evidence="2">
    <location>
        <begin position="12"/>
        <end position="170"/>
    </location>
</feature>
<keyword evidence="4" id="KW-1185">Reference proteome</keyword>
<dbReference type="Gene3D" id="3.40.920.10">
    <property type="entry name" value="Pyruvate-ferredoxin oxidoreductase, PFOR, domain III"/>
    <property type="match status" value="1"/>
</dbReference>
<comment type="caution">
    <text evidence="3">The sequence shown here is derived from an EMBL/GenBank/DDBJ whole genome shotgun (WGS) entry which is preliminary data.</text>
</comment>
<dbReference type="STRING" id="520767.ATZ99_19500"/>
<reference evidence="3 4" key="1">
    <citation type="submission" date="2015-12" db="EMBL/GenBank/DDBJ databases">
        <title>Draft genome of Thermovenabulum gondwanense isolated from a red thermophilic microbial mat colonisisng an outflow channel of a bore well.</title>
        <authorList>
            <person name="Patel B.K."/>
        </authorList>
    </citation>
    <scope>NUCLEOTIDE SEQUENCE [LARGE SCALE GENOMIC DNA]</scope>
    <source>
        <strain evidence="3 4">R270</strain>
    </source>
</reference>
<dbReference type="OrthoDB" id="9789125at2"/>
<dbReference type="AlphaFoldDB" id="A0A161Q9S6"/>
<dbReference type="InterPro" id="IPR052554">
    <property type="entry name" value="2-oxoglutarate_synth_KorC"/>
</dbReference>
<protein>
    <submittedName>
        <fullName evidence="3">NADH-dependent phenylglyoxylate dehydrogenase subunit gamma</fullName>
        <ecNumber evidence="3">1.2.1.58</ecNumber>
    </submittedName>
</protein>
<dbReference type="Pfam" id="PF01558">
    <property type="entry name" value="POR"/>
    <property type="match status" value="1"/>
</dbReference>
<dbReference type="InterPro" id="IPR002869">
    <property type="entry name" value="Pyrv_flavodox_OxRed_cen"/>
</dbReference>
<evidence type="ECO:0000256" key="1">
    <source>
        <dbReference type="ARBA" id="ARBA00023002"/>
    </source>
</evidence>
<dbReference type="GO" id="GO:0047110">
    <property type="term" value="F:phenylglyoxylate dehydrogenase (acylating) activity"/>
    <property type="evidence" value="ECO:0007669"/>
    <property type="project" value="UniProtKB-EC"/>
</dbReference>
<dbReference type="RefSeq" id="WP_068749050.1">
    <property type="nucleotide sequence ID" value="NZ_LOHZ01000042.1"/>
</dbReference>
<organism evidence="3 4">
    <name type="scientific">Thermovenabulum gondwanense</name>
    <dbReference type="NCBI Taxonomy" id="520767"/>
    <lineage>
        <taxon>Bacteria</taxon>
        <taxon>Bacillati</taxon>
        <taxon>Bacillota</taxon>
        <taxon>Clostridia</taxon>
        <taxon>Thermosediminibacterales</taxon>
        <taxon>Thermosediminibacteraceae</taxon>
        <taxon>Thermovenabulum</taxon>
    </lineage>
</organism>
<dbReference type="PANTHER" id="PTHR42730:SF1">
    <property type="entry name" value="2-OXOGLUTARATE SYNTHASE SUBUNIT KORC"/>
    <property type="match status" value="1"/>
</dbReference>
<dbReference type="EMBL" id="LOHZ01000042">
    <property type="protein sequence ID" value="KYO64518.1"/>
    <property type="molecule type" value="Genomic_DNA"/>
</dbReference>
<dbReference type="PANTHER" id="PTHR42730">
    <property type="entry name" value="2-OXOGLUTARATE SYNTHASE SUBUNIT KORC"/>
    <property type="match status" value="1"/>
</dbReference>
<evidence type="ECO:0000259" key="2">
    <source>
        <dbReference type="Pfam" id="PF01558"/>
    </source>
</evidence>
<evidence type="ECO:0000313" key="4">
    <source>
        <dbReference type="Proteomes" id="UP000075737"/>
    </source>
</evidence>
<accession>A0A161Q9S6</accession>
<keyword evidence="1 3" id="KW-0560">Oxidoreductase</keyword>
<dbReference type="Proteomes" id="UP000075737">
    <property type="component" value="Unassembled WGS sequence"/>
</dbReference>
<name>A0A161Q9S6_9FIRM</name>
<proteinExistence type="predicted"/>
<dbReference type="SUPFAM" id="SSF53323">
    <property type="entry name" value="Pyruvate-ferredoxin oxidoreductase, PFOR, domain III"/>
    <property type="match status" value="1"/>
</dbReference>
<evidence type="ECO:0000313" key="3">
    <source>
        <dbReference type="EMBL" id="KYO64518.1"/>
    </source>
</evidence>
<dbReference type="EC" id="1.2.1.58" evidence="3"/>
<dbReference type="InterPro" id="IPR019752">
    <property type="entry name" value="Pyrv/ketoisovalerate_OxRed_cat"/>
</dbReference>